<gene>
    <name evidence="1" type="ORF">CTRU02_205982</name>
</gene>
<sequence length="666" mass="75420">MPSRPTVQCCRIVQQHIRAPLDNIWITDGVLASAFERYCHVSRLARRKSSSLPGPLESRKRLGRRKMTDVHMDHQSTLPPWAIEFPVDLSQWKWQPPTARRAREGKDTQSQHSQSVLSWVATPRMEGIQIGKEDTRQVQDEIYSSTNVLMGKLLKARSAVAASTPQAIESTYYHFIGGLQQDLQLGILDPEDLDIAVSTFPQSLFDTETDRDVVNAAIEMFLSAVVNGIASSKVLGPKEFEGSFWNQLLMRIAQLPVNDATTLLFQTTLDAIPSHYVSDVQEGIIAAVQTLTMSRSTGRKRAADIGVALRELSSADHGTLLRKMETAVYEGSTAFGEAAAKKLRFVWLQILAHMPQVKQDYLLDACVRSAYFDPEVPEPLGRDLSRLLIQQWNSRGYLQNHEAIEARWSQDSAEQSDLSLAALVIHVCDCESPGRTLALLRSLLKAVRRFGCQDELMSSIQRFCKSKDHLPVQPFKQLAIASDDYNMALVLLTLLESHATKVYGKIQSQWNWTRWTKYVEAMIKDESLDIATVWKVVSSGATMRNQSAAQRERLTKKKAALLENMVIWFSQAEHLTDRTRLRHMSLCVTWLQDNHIKLSRKVVTALVMEVTQDLKRGEYGRSRRIGWVLDLVGRYQGPEERRAVARVFQRWRVVIGELDAKKPSDE</sequence>
<proteinExistence type="predicted"/>
<reference evidence="1 2" key="1">
    <citation type="journal article" date="2020" name="Phytopathology">
        <title>Genome Sequence Resources of Colletotrichum truncatum, C. plurivorum, C. musicola, and C. sojae: Four Species Pathogenic to Soybean (Glycine max).</title>
        <authorList>
            <person name="Rogerio F."/>
            <person name="Boufleur T.R."/>
            <person name="Ciampi-Guillardi M."/>
            <person name="Sukno S.A."/>
            <person name="Thon M.R."/>
            <person name="Massola Junior N.S."/>
            <person name="Baroncelli R."/>
        </authorList>
    </citation>
    <scope>NUCLEOTIDE SEQUENCE [LARGE SCALE GENOMIC DNA]</scope>
    <source>
        <strain evidence="1 2">CMES1059</strain>
    </source>
</reference>
<organism evidence="1 2">
    <name type="scientific">Colletotrichum truncatum</name>
    <name type="common">Anthracnose fungus</name>
    <name type="synonym">Colletotrichum capsici</name>
    <dbReference type="NCBI Taxonomy" id="5467"/>
    <lineage>
        <taxon>Eukaryota</taxon>
        <taxon>Fungi</taxon>
        <taxon>Dikarya</taxon>
        <taxon>Ascomycota</taxon>
        <taxon>Pezizomycotina</taxon>
        <taxon>Sordariomycetes</taxon>
        <taxon>Hypocreomycetidae</taxon>
        <taxon>Glomerellales</taxon>
        <taxon>Glomerellaceae</taxon>
        <taxon>Colletotrichum</taxon>
        <taxon>Colletotrichum truncatum species complex</taxon>
    </lineage>
</organism>
<evidence type="ECO:0000313" key="1">
    <source>
        <dbReference type="EMBL" id="KAL0939372.1"/>
    </source>
</evidence>
<dbReference type="Proteomes" id="UP000805649">
    <property type="component" value="Unassembled WGS sequence"/>
</dbReference>
<evidence type="ECO:0000313" key="2">
    <source>
        <dbReference type="Proteomes" id="UP000805649"/>
    </source>
</evidence>
<keyword evidence="2" id="KW-1185">Reference proteome</keyword>
<comment type="caution">
    <text evidence="1">The sequence shown here is derived from an EMBL/GenBank/DDBJ whole genome shotgun (WGS) entry which is preliminary data.</text>
</comment>
<dbReference type="EMBL" id="VUJX02000003">
    <property type="protein sequence ID" value="KAL0939372.1"/>
    <property type="molecule type" value="Genomic_DNA"/>
</dbReference>
<protein>
    <submittedName>
        <fullName evidence="1">Uncharacterized protein</fullName>
    </submittedName>
</protein>
<name>A0ACC3Z5Q2_COLTU</name>
<accession>A0ACC3Z5Q2</accession>